<organism evidence="6 7">
    <name type="scientific">Acinetobacter pittii</name>
    <name type="common">Acinetobacter genomosp. 3</name>
    <dbReference type="NCBI Taxonomy" id="48296"/>
    <lineage>
        <taxon>Bacteria</taxon>
        <taxon>Pseudomonadati</taxon>
        <taxon>Pseudomonadota</taxon>
        <taxon>Gammaproteobacteria</taxon>
        <taxon>Moraxellales</taxon>
        <taxon>Moraxellaceae</taxon>
        <taxon>Acinetobacter</taxon>
        <taxon>Acinetobacter calcoaceticus/baumannii complex</taxon>
    </lineage>
</organism>
<protein>
    <submittedName>
        <fullName evidence="6">Transcriptional regulator</fullName>
    </submittedName>
</protein>
<dbReference type="Pfam" id="PF00126">
    <property type="entry name" value="HTH_1"/>
    <property type="match status" value="1"/>
</dbReference>
<dbReference type="RefSeq" id="WP_086376057.1">
    <property type="nucleotide sequence ID" value="NZ_CAYSYS010000010.1"/>
</dbReference>
<dbReference type="Gene3D" id="1.10.10.10">
    <property type="entry name" value="Winged helix-like DNA-binding domain superfamily/Winged helix DNA-binding domain"/>
    <property type="match status" value="1"/>
</dbReference>
<dbReference type="SUPFAM" id="SSF46785">
    <property type="entry name" value="Winged helix' DNA-binding domain"/>
    <property type="match status" value="1"/>
</dbReference>
<dbReference type="PRINTS" id="PR00039">
    <property type="entry name" value="HTHLYSR"/>
</dbReference>
<evidence type="ECO:0000259" key="5">
    <source>
        <dbReference type="PROSITE" id="PS50931"/>
    </source>
</evidence>
<dbReference type="InterPro" id="IPR005119">
    <property type="entry name" value="LysR_subst-bd"/>
</dbReference>
<evidence type="ECO:0000313" key="7">
    <source>
        <dbReference type="Proteomes" id="UP000195162"/>
    </source>
</evidence>
<dbReference type="InterPro" id="IPR036388">
    <property type="entry name" value="WH-like_DNA-bd_sf"/>
</dbReference>
<keyword evidence="4" id="KW-0804">Transcription</keyword>
<dbReference type="AlphaFoldDB" id="A0A242U4W3"/>
<accession>A0A242U4W3</accession>
<evidence type="ECO:0000256" key="1">
    <source>
        <dbReference type="ARBA" id="ARBA00009437"/>
    </source>
</evidence>
<dbReference type="Pfam" id="PF03466">
    <property type="entry name" value="LysR_substrate"/>
    <property type="match status" value="1"/>
</dbReference>
<feature type="domain" description="HTH lysR-type" evidence="5">
    <location>
        <begin position="2"/>
        <end position="59"/>
    </location>
</feature>
<dbReference type="SUPFAM" id="SSF53850">
    <property type="entry name" value="Periplasmic binding protein-like II"/>
    <property type="match status" value="1"/>
</dbReference>
<dbReference type="GO" id="GO:0003700">
    <property type="term" value="F:DNA-binding transcription factor activity"/>
    <property type="evidence" value="ECO:0007669"/>
    <property type="project" value="InterPro"/>
</dbReference>
<evidence type="ECO:0000256" key="2">
    <source>
        <dbReference type="ARBA" id="ARBA00023015"/>
    </source>
</evidence>
<dbReference type="PANTHER" id="PTHR30126">
    <property type="entry name" value="HTH-TYPE TRANSCRIPTIONAL REGULATOR"/>
    <property type="match status" value="1"/>
</dbReference>
<dbReference type="GO" id="GO:0000976">
    <property type="term" value="F:transcription cis-regulatory region binding"/>
    <property type="evidence" value="ECO:0007669"/>
    <property type="project" value="TreeGrafter"/>
</dbReference>
<name>A0A242U4W3_ACIPI</name>
<dbReference type="InterPro" id="IPR036390">
    <property type="entry name" value="WH_DNA-bd_sf"/>
</dbReference>
<evidence type="ECO:0000256" key="4">
    <source>
        <dbReference type="ARBA" id="ARBA00023163"/>
    </source>
</evidence>
<sequence>MINLERVVTFLAVVNRGGFREAAKHTGLSQSAVTQHVRRLEESLSVNLIVRNNAGCTLTEEGKVFLPYAENLVRTGSRACALFDTNRLVIGASSNIGIYVLPPHLRRFKKTATCNFDVVIGDNLTIVKKLENFEVDVAIMEWWDQREGFDACVWRSEALALIVPVEHPWAKLASIPLDWLKGEKLLGGETSSGTGRLLQHFFGSVADSIGVSMQLGSTEAVKRAVQAGLGISLVISSSVVDECESGRLRSVKIEGITPYKNLYVICRGNMLENTPSAHFKKFLLQ</sequence>
<keyword evidence="2" id="KW-0805">Transcription regulation</keyword>
<dbReference type="PANTHER" id="PTHR30126:SF39">
    <property type="entry name" value="HTH-TYPE TRANSCRIPTIONAL REGULATOR CYSL"/>
    <property type="match status" value="1"/>
</dbReference>
<dbReference type="EMBL" id="NGIR01000024">
    <property type="protein sequence ID" value="OTU27892.1"/>
    <property type="molecule type" value="Genomic_DNA"/>
</dbReference>
<comment type="caution">
    <text evidence="6">The sequence shown here is derived from an EMBL/GenBank/DDBJ whole genome shotgun (WGS) entry which is preliminary data.</text>
</comment>
<dbReference type="Proteomes" id="UP000195162">
    <property type="component" value="Unassembled WGS sequence"/>
</dbReference>
<keyword evidence="3" id="KW-0238">DNA-binding</keyword>
<gene>
    <name evidence="6" type="ORF">CAT59_09660</name>
</gene>
<reference evidence="6 7" key="1">
    <citation type="submission" date="2017-05" db="EMBL/GenBank/DDBJ databases">
        <authorList>
            <person name="Song R."/>
            <person name="Chenine A.L."/>
            <person name="Ruprecht R.M."/>
        </authorList>
    </citation>
    <scope>NUCLEOTIDE SEQUENCE [LARGE SCALE GENOMIC DNA]</scope>
    <source>
        <strain evidence="6 7">ARLG1955</strain>
    </source>
</reference>
<comment type="similarity">
    <text evidence="1">Belongs to the LysR transcriptional regulatory family.</text>
</comment>
<evidence type="ECO:0000256" key="3">
    <source>
        <dbReference type="ARBA" id="ARBA00023125"/>
    </source>
</evidence>
<dbReference type="InterPro" id="IPR000847">
    <property type="entry name" value="LysR_HTH_N"/>
</dbReference>
<proteinExistence type="inferred from homology"/>
<dbReference type="PROSITE" id="PS50931">
    <property type="entry name" value="HTH_LYSR"/>
    <property type="match status" value="1"/>
</dbReference>
<dbReference type="Gene3D" id="3.40.190.10">
    <property type="entry name" value="Periplasmic binding protein-like II"/>
    <property type="match status" value="2"/>
</dbReference>
<evidence type="ECO:0000313" key="6">
    <source>
        <dbReference type="EMBL" id="OTU27892.1"/>
    </source>
</evidence>